<dbReference type="AlphaFoldDB" id="A0A3S9MXL4"/>
<dbReference type="GO" id="GO:0016740">
    <property type="term" value="F:transferase activity"/>
    <property type="evidence" value="ECO:0007669"/>
    <property type="project" value="UniProtKB-KW"/>
</dbReference>
<gene>
    <name evidence="2" type="ORF">EJ995_06405</name>
</gene>
<name>A0A3S9MXL4_9FLAO</name>
<accession>A0A3S9MXL4</accession>
<dbReference type="InterPro" id="IPR050834">
    <property type="entry name" value="Glycosyltransf_2"/>
</dbReference>
<dbReference type="CDD" id="cd00761">
    <property type="entry name" value="Glyco_tranf_GTA_type"/>
    <property type="match status" value="1"/>
</dbReference>
<organism evidence="2 3">
    <name type="scientific">Nonlabens ponticola</name>
    <dbReference type="NCBI Taxonomy" id="2496866"/>
    <lineage>
        <taxon>Bacteria</taxon>
        <taxon>Pseudomonadati</taxon>
        <taxon>Bacteroidota</taxon>
        <taxon>Flavobacteriia</taxon>
        <taxon>Flavobacteriales</taxon>
        <taxon>Flavobacteriaceae</taxon>
        <taxon>Nonlabens</taxon>
    </lineage>
</organism>
<evidence type="ECO:0000313" key="3">
    <source>
        <dbReference type="Proteomes" id="UP000279600"/>
    </source>
</evidence>
<evidence type="ECO:0000259" key="1">
    <source>
        <dbReference type="Pfam" id="PF00535"/>
    </source>
</evidence>
<dbReference type="KEGG" id="noj:EJ995_06405"/>
<dbReference type="OrthoDB" id="1493960at2"/>
<dbReference type="InterPro" id="IPR029044">
    <property type="entry name" value="Nucleotide-diphossugar_trans"/>
</dbReference>
<dbReference type="InterPro" id="IPR001173">
    <property type="entry name" value="Glyco_trans_2-like"/>
</dbReference>
<sequence>MKLALIICTYQRPDAIMRLMKTVQNQSVKPYQILIIDGSQDDFTGLRFRESKIENLHYHKVPEEHRGLTRQRNYGVQRVDKEINVVAFLDDDVLLEADYFEQILNTYHEHPDALAVGGYITNEVEWNKSTDANSGFCMDGYCRSLGSRHKLRNKLGLAPDVPPGHMPAFGHGYSVSFLPPSGKTYPVQQLMGGVASYRASVFKNHIFSSYFEGYGLYEDADFSLRLARTGKLYINTAARLEHHHDPSGRPNYYKYGKMVVRNGWYVWHVVNPQPTLKAILKWYAITKLLIAIRLSNVITGPDRSAALKESIGRIAGLCSLLFNAPRP</sequence>
<keyword evidence="2" id="KW-0808">Transferase</keyword>
<evidence type="ECO:0000313" key="2">
    <source>
        <dbReference type="EMBL" id="AZQ43877.1"/>
    </source>
</evidence>
<feature type="domain" description="Glycosyltransferase 2-like" evidence="1">
    <location>
        <begin position="5"/>
        <end position="132"/>
    </location>
</feature>
<proteinExistence type="predicted"/>
<dbReference type="Proteomes" id="UP000279600">
    <property type="component" value="Chromosome"/>
</dbReference>
<dbReference type="Gene3D" id="3.90.550.10">
    <property type="entry name" value="Spore Coat Polysaccharide Biosynthesis Protein SpsA, Chain A"/>
    <property type="match status" value="1"/>
</dbReference>
<protein>
    <submittedName>
        <fullName evidence="2">Glycosyltransferase family 2 protein</fullName>
    </submittedName>
</protein>
<dbReference type="PANTHER" id="PTHR43685">
    <property type="entry name" value="GLYCOSYLTRANSFERASE"/>
    <property type="match status" value="1"/>
</dbReference>
<dbReference type="PANTHER" id="PTHR43685:SF2">
    <property type="entry name" value="GLYCOSYLTRANSFERASE 2-LIKE DOMAIN-CONTAINING PROTEIN"/>
    <property type="match status" value="1"/>
</dbReference>
<keyword evidence="3" id="KW-1185">Reference proteome</keyword>
<dbReference type="EMBL" id="CP034549">
    <property type="protein sequence ID" value="AZQ43877.1"/>
    <property type="molecule type" value="Genomic_DNA"/>
</dbReference>
<dbReference type="SUPFAM" id="SSF53448">
    <property type="entry name" value="Nucleotide-diphospho-sugar transferases"/>
    <property type="match status" value="1"/>
</dbReference>
<reference evidence="2 3" key="1">
    <citation type="submission" date="2018-12" db="EMBL/GenBank/DDBJ databases">
        <title>Complete genome of Nonlabens sp. MJ115.</title>
        <authorList>
            <person name="Choi H.S."/>
            <person name="Jung J."/>
        </authorList>
    </citation>
    <scope>NUCLEOTIDE SEQUENCE [LARGE SCALE GENOMIC DNA]</scope>
    <source>
        <strain evidence="2 3">MJ115</strain>
    </source>
</reference>
<dbReference type="Pfam" id="PF00535">
    <property type="entry name" value="Glycos_transf_2"/>
    <property type="match status" value="1"/>
</dbReference>